<keyword evidence="2" id="KW-1185">Reference proteome</keyword>
<dbReference type="EMBL" id="KN833030">
    <property type="protein sequence ID" value="KIM76868.1"/>
    <property type="molecule type" value="Genomic_DNA"/>
</dbReference>
<evidence type="ECO:0000313" key="1">
    <source>
        <dbReference type="EMBL" id="KIM76868.1"/>
    </source>
</evidence>
<dbReference type="InParanoid" id="A0A0C3ASF9"/>
<accession>A0A0C3ASF9</accession>
<dbReference type="AlphaFoldDB" id="A0A0C3ASF9"/>
<protein>
    <submittedName>
        <fullName evidence="1">Uncharacterized protein</fullName>
    </submittedName>
</protein>
<gene>
    <name evidence="1" type="ORF">PILCRDRAFT_825850</name>
</gene>
<reference evidence="1 2" key="1">
    <citation type="submission" date="2014-04" db="EMBL/GenBank/DDBJ databases">
        <authorList>
            <consortium name="DOE Joint Genome Institute"/>
            <person name="Kuo A."/>
            <person name="Tarkka M."/>
            <person name="Buscot F."/>
            <person name="Kohler A."/>
            <person name="Nagy L.G."/>
            <person name="Floudas D."/>
            <person name="Copeland A."/>
            <person name="Barry K.W."/>
            <person name="Cichocki N."/>
            <person name="Veneault-Fourrey C."/>
            <person name="LaButti K."/>
            <person name="Lindquist E.A."/>
            <person name="Lipzen A."/>
            <person name="Lundell T."/>
            <person name="Morin E."/>
            <person name="Murat C."/>
            <person name="Sun H."/>
            <person name="Tunlid A."/>
            <person name="Henrissat B."/>
            <person name="Grigoriev I.V."/>
            <person name="Hibbett D.S."/>
            <person name="Martin F."/>
            <person name="Nordberg H.P."/>
            <person name="Cantor M.N."/>
            <person name="Hua S.X."/>
        </authorList>
    </citation>
    <scope>NUCLEOTIDE SEQUENCE [LARGE SCALE GENOMIC DNA]</scope>
    <source>
        <strain evidence="1 2">F 1598</strain>
    </source>
</reference>
<reference evidence="2" key="2">
    <citation type="submission" date="2015-01" db="EMBL/GenBank/DDBJ databases">
        <title>Evolutionary Origins and Diversification of the Mycorrhizal Mutualists.</title>
        <authorList>
            <consortium name="DOE Joint Genome Institute"/>
            <consortium name="Mycorrhizal Genomics Consortium"/>
            <person name="Kohler A."/>
            <person name="Kuo A."/>
            <person name="Nagy L.G."/>
            <person name="Floudas D."/>
            <person name="Copeland A."/>
            <person name="Barry K.W."/>
            <person name="Cichocki N."/>
            <person name="Veneault-Fourrey C."/>
            <person name="LaButti K."/>
            <person name="Lindquist E.A."/>
            <person name="Lipzen A."/>
            <person name="Lundell T."/>
            <person name="Morin E."/>
            <person name="Murat C."/>
            <person name="Riley R."/>
            <person name="Ohm R."/>
            <person name="Sun H."/>
            <person name="Tunlid A."/>
            <person name="Henrissat B."/>
            <person name="Grigoriev I.V."/>
            <person name="Hibbett D.S."/>
            <person name="Martin F."/>
        </authorList>
    </citation>
    <scope>NUCLEOTIDE SEQUENCE [LARGE SCALE GENOMIC DNA]</scope>
    <source>
        <strain evidence="2">F 1598</strain>
    </source>
</reference>
<proteinExistence type="predicted"/>
<sequence>MCQQTSPYCPHPAHKLVELNLGHSLSHRKLSMLYEQHSNSMDEDGAVLLQVEVSQPLQVHLMWRTLSIRTLPFGPFI</sequence>
<dbReference type="Proteomes" id="UP000054166">
    <property type="component" value="Unassembled WGS sequence"/>
</dbReference>
<name>A0A0C3ASF9_PILCF</name>
<organism evidence="1 2">
    <name type="scientific">Piloderma croceum (strain F 1598)</name>
    <dbReference type="NCBI Taxonomy" id="765440"/>
    <lineage>
        <taxon>Eukaryota</taxon>
        <taxon>Fungi</taxon>
        <taxon>Dikarya</taxon>
        <taxon>Basidiomycota</taxon>
        <taxon>Agaricomycotina</taxon>
        <taxon>Agaricomycetes</taxon>
        <taxon>Agaricomycetidae</taxon>
        <taxon>Atheliales</taxon>
        <taxon>Atheliaceae</taxon>
        <taxon>Piloderma</taxon>
    </lineage>
</organism>
<dbReference type="HOGENOM" id="CLU_2638948_0_0_1"/>
<evidence type="ECO:0000313" key="2">
    <source>
        <dbReference type="Proteomes" id="UP000054166"/>
    </source>
</evidence>